<evidence type="ECO:0000259" key="7">
    <source>
        <dbReference type="PROSITE" id="PS50893"/>
    </source>
</evidence>
<dbReference type="SUPFAM" id="SSF52540">
    <property type="entry name" value="P-loop containing nucleoside triphosphate hydrolases"/>
    <property type="match status" value="1"/>
</dbReference>
<evidence type="ECO:0000256" key="1">
    <source>
        <dbReference type="ARBA" id="ARBA00022448"/>
    </source>
</evidence>
<feature type="domain" description="ABC transporter" evidence="7">
    <location>
        <begin position="6"/>
        <end position="250"/>
    </location>
</feature>
<dbReference type="InterPro" id="IPR027417">
    <property type="entry name" value="P-loop_NTPase"/>
</dbReference>
<dbReference type="GO" id="GO:0016887">
    <property type="term" value="F:ATP hydrolysis activity"/>
    <property type="evidence" value="ECO:0007669"/>
    <property type="project" value="InterPro"/>
</dbReference>
<accession>A0A7D4PQM0</accession>
<keyword evidence="3" id="KW-0547">Nucleotide-binding</keyword>
<dbReference type="Gene3D" id="3.40.50.300">
    <property type="entry name" value="P-loop containing nucleotide triphosphate hydrolases"/>
    <property type="match status" value="1"/>
</dbReference>
<organism evidence="8 9">
    <name type="scientific">Aquiluna borgnonia</name>
    <dbReference type="NCBI Taxonomy" id="2499157"/>
    <lineage>
        <taxon>Bacteria</taxon>
        <taxon>Bacillati</taxon>
        <taxon>Actinomycetota</taxon>
        <taxon>Actinomycetes</taxon>
        <taxon>Micrococcales</taxon>
        <taxon>Microbacteriaceae</taxon>
        <taxon>Luna cluster</taxon>
        <taxon>Luna-1 subcluster</taxon>
        <taxon>Aquiluna</taxon>
    </lineage>
</organism>
<gene>
    <name evidence="8" type="primary">phnC</name>
    <name evidence="8" type="ORF">HRU87_02675</name>
</gene>
<dbReference type="KEGG" id="aqg:HRU87_02675"/>
<dbReference type="AlphaFoldDB" id="A0A7D4PQM0"/>
<name>A0A7D4PQM0_9MICO</name>
<dbReference type="InterPro" id="IPR017871">
    <property type="entry name" value="ABC_transporter-like_CS"/>
</dbReference>
<keyword evidence="2" id="KW-1003">Cell membrane</keyword>
<keyword evidence="6" id="KW-0472">Membrane</keyword>
<evidence type="ECO:0000256" key="3">
    <source>
        <dbReference type="ARBA" id="ARBA00022741"/>
    </source>
</evidence>
<dbReference type="InterPro" id="IPR003593">
    <property type="entry name" value="AAA+_ATPase"/>
</dbReference>
<dbReference type="InterPro" id="IPR050086">
    <property type="entry name" value="MetN_ABC_transporter-like"/>
</dbReference>
<dbReference type="PANTHER" id="PTHR43166">
    <property type="entry name" value="AMINO ACID IMPORT ATP-BINDING PROTEIN"/>
    <property type="match status" value="1"/>
</dbReference>
<evidence type="ECO:0000256" key="6">
    <source>
        <dbReference type="ARBA" id="ARBA00023136"/>
    </source>
</evidence>
<dbReference type="GO" id="GO:0015416">
    <property type="term" value="F:ABC-type phosphonate transporter activity"/>
    <property type="evidence" value="ECO:0007669"/>
    <property type="project" value="InterPro"/>
</dbReference>
<reference evidence="8 9" key="1">
    <citation type="submission" date="2020-05" db="EMBL/GenBank/DDBJ databases">
        <title>Aquirufa sp. strain 15G-AUS-rot a new Aquirufa species.</title>
        <authorList>
            <person name="Pitt A."/>
            <person name="Hahn M.W."/>
        </authorList>
    </citation>
    <scope>NUCLEOTIDE SEQUENCE [LARGE SCALE GENOMIC DNA]</scope>
    <source>
        <strain evidence="8 9">15G-AUS-rot</strain>
    </source>
</reference>
<evidence type="ECO:0000313" key="8">
    <source>
        <dbReference type="EMBL" id="QKJ25121.1"/>
    </source>
</evidence>
<dbReference type="Proteomes" id="UP000501003">
    <property type="component" value="Chromosome"/>
</dbReference>
<dbReference type="GO" id="GO:0005524">
    <property type="term" value="F:ATP binding"/>
    <property type="evidence" value="ECO:0007669"/>
    <property type="project" value="UniProtKB-KW"/>
</dbReference>
<dbReference type="PROSITE" id="PS00211">
    <property type="entry name" value="ABC_TRANSPORTER_1"/>
    <property type="match status" value="1"/>
</dbReference>
<dbReference type="EMBL" id="CP054056">
    <property type="protein sequence ID" value="QKJ25121.1"/>
    <property type="molecule type" value="Genomic_DNA"/>
</dbReference>
<evidence type="ECO:0000256" key="5">
    <source>
        <dbReference type="ARBA" id="ARBA00022967"/>
    </source>
</evidence>
<dbReference type="InterPro" id="IPR003439">
    <property type="entry name" value="ABC_transporter-like_ATP-bd"/>
</dbReference>
<evidence type="ECO:0000256" key="4">
    <source>
        <dbReference type="ARBA" id="ARBA00022840"/>
    </source>
</evidence>
<keyword evidence="4 8" id="KW-0067">ATP-binding</keyword>
<dbReference type="CDD" id="cd03256">
    <property type="entry name" value="ABC_PhnC_transporter"/>
    <property type="match status" value="1"/>
</dbReference>
<dbReference type="Pfam" id="PF00005">
    <property type="entry name" value="ABC_tran"/>
    <property type="match status" value="1"/>
</dbReference>
<keyword evidence="5" id="KW-1278">Translocase</keyword>
<proteinExistence type="predicted"/>
<keyword evidence="1" id="KW-0813">Transport</keyword>
<dbReference type="SMART" id="SM00382">
    <property type="entry name" value="AAA"/>
    <property type="match status" value="1"/>
</dbReference>
<evidence type="ECO:0000313" key="9">
    <source>
        <dbReference type="Proteomes" id="UP000501003"/>
    </source>
</evidence>
<protein>
    <submittedName>
        <fullName evidence="8">Phosphonate ABC transporter ATP-binding protein</fullName>
    </submittedName>
</protein>
<dbReference type="PANTHER" id="PTHR43166:SF6">
    <property type="entry name" value="PHOSPHONATES IMPORT ATP-BINDING PROTEIN PHNC"/>
    <property type="match status" value="1"/>
</dbReference>
<dbReference type="PROSITE" id="PS50893">
    <property type="entry name" value="ABC_TRANSPORTER_2"/>
    <property type="match status" value="1"/>
</dbReference>
<evidence type="ECO:0000256" key="2">
    <source>
        <dbReference type="ARBA" id="ARBA00022475"/>
    </source>
</evidence>
<dbReference type="RefSeq" id="WP_173493418.1">
    <property type="nucleotide sequence ID" value="NZ_CP054056.1"/>
</dbReference>
<dbReference type="NCBIfam" id="TIGR02315">
    <property type="entry name" value="ABC_phnC"/>
    <property type="match status" value="1"/>
</dbReference>
<dbReference type="GO" id="GO:0016020">
    <property type="term" value="C:membrane"/>
    <property type="evidence" value="ECO:0007669"/>
    <property type="project" value="InterPro"/>
</dbReference>
<dbReference type="InterPro" id="IPR012693">
    <property type="entry name" value="ABC_transpr_PhnC"/>
</dbReference>
<sequence length="271" mass="29374">MSKSVIEVKNVTKVFATGTVALKNVSLEVPKGQMMALIGLSGSGKSTLLRHLNGLAAPTEGEINVLGVPVNHAKKKELRELRRQVGFIFQQFGLVGRLTAIENVLSGALGSLRGPRFGVGSYNLALRKQALENLERVGLADYAFQRADTLSGGQMQRVAIARTLMQKPSLMLADEPVASLDPESSAQVMDIMLKIAKEEKLTVVVTLHQVELAMGWADRIVGLRDGEVVLDDEPKKLGTKKVMEVYQRVAPEGTNAQELAKESLFKMGKLG</sequence>
<keyword evidence="9" id="KW-1185">Reference proteome</keyword>